<dbReference type="SUPFAM" id="SSF51556">
    <property type="entry name" value="Metallo-dependent hydrolases"/>
    <property type="match status" value="1"/>
</dbReference>
<evidence type="ECO:0000256" key="4">
    <source>
        <dbReference type="ARBA" id="ARBA00023277"/>
    </source>
</evidence>
<dbReference type="CDD" id="cd00854">
    <property type="entry name" value="NagA"/>
    <property type="match status" value="1"/>
</dbReference>
<feature type="binding site" evidence="7">
    <location>
        <position position="142"/>
    </location>
    <ligand>
        <name>substrate</name>
    </ligand>
</feature>
<dbReference type="PANTHER" id="PTHR11113:SF14">
    <property type="entry name" value="N-ACETYLGLUCOSAMINE-6-PHOSPHATE DEACETYLASE"/>
    <property type="match status" value="1"/>
</dbReference>
<comment type="similarity">
    <text evidence="1 5">Belongs to the metallo-dependent hydrolases superfamily. NagA family.</text>
</comment>
<proteinExistence type="inferred from homology"/>
<sequence length="392" mass="40436">MSDRFALTGARIFDGDDWHDDAALVVRDGLVEAIVATGAVPTGVVRIESGGGMLAPGFVDLQVNGGGGIMLNDHPDVASIETICRAHAPFGTTALLPTLITDTPEITAAAVAAGAEAARQNVPGFLGLHLEGPHLSVARKGAHDPALIRPMLDADQAMLIAARKILPVLLTTVAPESVEPARVSALVKAGIVVSLGHSDAGYAKARAFADAGATMVTHLFNAMSQIGNREPGLAGAAIDTGTLFAGIIADGIHVDPATMAIALRAKQGPAKIFLVTDAMATIGTDMTSFTLNGRAVYRRDGSLRLADGTLAGADLDMIAAIRFVHRVVGLDLSEALRMASLYPAQAIGQSHRLGRFANGTAADIVALSDELDVKGVWIEGKRVFEVGVAKGA</sequence>
<evidence type="ECO:0000256" key="8">
    <source>
        <dbReference type="PIRSR" id="PIRSR038994-3"/>
    </source>
</evidence>
<dbReference type="Gene3D" id="3.20.20.140">
    <property type="entry name" value="Metal-dependent hydrolases"/>
    <property type="match status" value="1"/>
</dbReference>
<feature type="binding site" evidence="7">
    <location>
        <position position="229"/>
    </location>
    <ligand>
        <name>substrate</name>
    </ligand>
</feature>
<dbReference type="Pfam" id="PF01979">
    <property type="entry name" value="Amidohydro_1"/>
    <property type="match status" value="1"/>
</dbReference>
<evidence type="ECO:0000256" key="2">
    <source>
        <dbReference type="ARBA" id="ARBA00022723"/>
    </source>
</evidence>
<dbReference type="Proteomes" id="UP000198894">
    <property type="component" value="Unassembled WGS sequence"/>
</dbReference>
<evidence type="ECO:0000313" key="10">
    <source>
        <dbReference type="EMBL" id="SDI82187.1"/>
    </source>
</evidence>
<gene>
    <name evidence="10" type="ORF">SAMN05428953_10319</name>
</gene>
<evidence type="ECO:0000259" key="9">
    <source>
        <dbReference type="Pfam" id="PF01979"/>
    </source>
</evidence>
<feature type="binding site" evidence="7">
    <location>
        <position position="253"/>
    </location>
    <ligand>
        <name>substrate</name>
    </ligand>
</feature>
<dbReference type="SUPFAM" id="SSF51338">
    <property type="entry name" value="Composite domain of metallo-dependent hydrolases"/>
    <property type="match status" value="1"/>
</dbReference>
<keyword evidence="4 5" id="KW-0119">Carbohydrate metabolism</keyword>
<organism evidence="10 11">
    <name type="scientific">Mesorhizobium muleiense</name>
    <dbReference type="NCBI Taxonomy" id="1004279"/>
    <lineage>
        <taxon>Bacteria</taxon>
        <taxon>Pseudomonadati</taxon>
        <taxon>Pseudomonadota</taxon>
        <taxon>Alphaproteobacteria</taxon>
        <taxon>Hyphomicrobiales</taxon>
        <taxon>Phyllobacteriaceae</taxon>
        <taxon>Mesorhizobium</taxon>
    </lineage>
</organism>
<dbReference type="PIRSF" id="PIRSF038994">
    <property type="entry name" value="NagA"/>
    <property type="match status" value="1"/>
</dbReference>
<reference evidence="11" key="1">
    <citation type="submission" date="2016-10" db="EMBL/GenBank/DDBJ databases">
        <authorList>
            <person name="Varghese N."/>
            <person name="Submissions S."/>
        </authorList>
    </citation>
    <scope>NUCLEOTIDE SEQUENCE [LARGE SCALE GENOMIC DNA]</scope>
    <source>
        <strain evidence="11">CGMCC 1.11022</strain>
    </source>
</reference>
<dbReference type="GO" id="GO:0006046">
    <property type="term" value="P:N-acetylglucosamine catabolic process"/>
    <property type="evidence" value="ECO:0007669"/>
    <property type="project" value="TreeGrafter"/>
</dbReference>
<keyword evidence="11" id="KW-1185">Reference proteome</keyword>
<dbReference type="Pfam" id="PF22643">
    <property type="entry name" value="NagA_N"/>
    <property type="match status" value="1"/>
</dbReference>
<feature type="domain" description="Amidohydrolase-related" evidence="9">
    <location>
        <begin position="53"/>
        <end position="383"/>
    </location>
</feature>
<feature type="active site" description="Proton donor/acceptor" evidence="6">
    <location>
        <position position="277"/>
    </location>
</feature>
<dbReference type="NCBIfam" id="TIGR00221">
    <property type="entry name" value="nagA"/>
    <property type="match status" value="1"/>
</dbReference>
<evidence type="ECO:0000256" key="5">
    <source>
        <dbReference type="PIRNR" id="PIRNR038994"/>
    </source>
</evidence>
<feature type="binding site" evidence="7">
    <location>
        <begin position="310"/>
        <end position="312"/>
    </location>
    <ligand>
        <name>substrate</name>
    </ligand>
</feature>
<evidence type="ECO:0000256" key="1">
    <source>
        <dbReference type="ARBA" id="ARBA00010716"/>
    </source>
</evidence>
<accession>A0A1G8NPY2</accession>
<feature type="binding site" evidence="8">
    <location>
        <position position="197"/>
    </location>
    <ligand>
        <name>Zn(2+)</name>
        <dbReference type="ChEBI" id="CHEBI:29105"/>
    </ligand>
</feature>
<dbReference type="AlphaFoldDB" id="A0A1G8NPY2"/>
<dbReference type="GO" id="GO:0008448">
    <property type="term" value="F:N-acetylglucosamine-6-phosphate deacetylase activity"/>
    <property type="evidence" value="ECO:0007669"/>
    <property type="project" value="InterPro"/>
</dbReference>
<feature type="binding site" evidence="7">
    <location>
        <begin position="221"/>
        <end position="222"/>
    </location>
    <ligand>
        <name>substrate</name>
    </ligand>
</feature>
<evidence type="ECO:0000256" key="7">
    <source>
        <dbReference type="PIRSR" id="PIRSR038994-2"/>
    </source>
</evidence>
<dbReference type="GO" id="GO:0046872">
    <property type="term" value="F:metal ion binding"/>
    <property type="evidence" value="ECO:0007669"/>
    <property type="project" value="UniProtKB-KW"/>
</dbReference>
<feature type="binding site" evidence="8">
    <location>
        <position position="131"/>
    </location>
    <ligand>
        <name>Zn(2+)</name>
        <dbReference type="ChEBI" id="CHEBI:29105"/>
    </ligand>
</feature>
<dbReference type="PANTHER" id="PTHR11113">
    <property type="entry name" value="N-ACETYLGLUCOSAMINE-6-PHOSPHATE DEACETYLASE"/>
    <property type="match status" value="1"/>
</dbReference>
<dbReference type="InterPro" id="IPR006680">
    <property type="entry name" value="Amidohydro-rel"/>
</dbReference>
<dbReference type="RefSeq" id="WP_091591890.1">
    <property type="nucleotide sequence ID" value="NZ_FNEE01000003.1"/>
</dbReference>
<dbReference type="Gene3D" id="2.30.40.10">
    <property type="entry name" value="Urease, subunit C, domain 1"/>
    <property type="match status" value="1"/>
</dbReference>
<protein>
    <submittedName>
        <fullName evidence="10">N-acetylglucosamine-6-phosphate deacetylase</fullName>
    </submittedName>
</protein>
<name>A0A1G8NPY2_9HYPH</name>
<dbReference type="EMBL" id="FNEE01000003">
    <property type="protein sequence ID" value="SDI82187.1"/>
    <property type="molecule type" value="Genomic_DNA"/>
</dbReference>
<feature type="binding site" evidence="8">
    <location>
        <position position="218"/>
    </location>
    <ligand>
        <name>Zn(2+)</name>
        <dbReference type="ChEBI" id="CHEBI:29105"/>
    </ligand>
</feature>
<dbReference type="InterPro" id="IPR011059">
    <property type="entry name" value="Metal-dep_hydrolase_composite"/>
</dbReference>
<dbReference type="InterPro" id="IPR032466">
    <property type="entry name" value="Metal_Hydrolase"/>
</dbReference>
<keyword evidence="2 8" id="KW-0479">Metal-binding</keyword>
<evidence type="ECO:0000313" key="11">
    <source>
        <dbReference type="Proteomes" id="UP000198894"/>
    </source>
</evidence>
<comment type="cofactor">
    <cofactor evidence="8">
        <name>a divalent metal cation</name>
        <dbReference type="ChEBI" id="CHEBI:60240"/>
    </cofactor>
    <text evidence="8">Binds 1 divalent metal cation per subunit.</text>
</comment>
<dbReference type="InterPro" id="IPR003764">
    <property type="entry name" value="GlcNAc_6-P_deAcase"/>
</dbReference>
<keyword evidence="3 5" id="KW-0378">Hydrolase</keyword>
<evidence type="ECO:0000256" key="6">
    <source>
        <dbReference type="PIRSR" id="PIRSR038994-1"/>
    </source>
</evidence>
<evidence type="ECO:0000256" key="3">
    <source>
        <dbReference type="ARBA" id="ARBA00022801"/>
    </source>
</evidence>